<dbReference type="GO" id="GO:0046872">
    <property type="term" value="F:metal ion binding"/>
    <property type="evidence" value="ECO:0007669"/>
    <property type="project" value="UniProtKB-KW"/>
</dbReference>
<evidence type="ECO:0000256" key="4">
    <source>
        <dbReference type="ARBA" id="ARBA00023004"/>
    </source>
</evidence>
<reference evidence="10 11" key="1">
    <citation type="submission" date="2020-02" db="EMBL/GenBank/DDBJ databases">
        <title>Comparative genome analysis reveals the metabolism and evolution of the thermophilic archaeal genus Metallosphaera.</title>
        <authorList>
            <person name="Jiang C."/>
        </authorList>
    </citation>
    <scope>NUCLEOTIDE SEQUENCE [LARGE SCALE GENOMIC DNA]</scope>
    <source>
        <strain evidence="10 11">Ric-A</strain>
    </source>
</reference>
<dbReference type="CDD" id="cd02037">
    <property type="entry name" value="Mrp_NBP35"/>
    <property type="match status" value="1"/>
</dbReference>
<keyword evidence="8" id="KW-0378">Hydrolase</keyword>
<evidence type="ECO:0000256" key="9">
    <source>
        <dbReference type="SAM" id="MobiDB-lite"/>
    </source>
</evidence>
<keyword evidence="11" id="KW-1185">Reference proteome</keyword>
<gene>
    <name evidence="10" type="ORF">GWK48_04530</name>
</gene>
<dbReference type="GeneID" id="55641189"/>
<dbReference type="HAMAP" id="MF_02040">
    <property type="entry name" value="Mrp_NBP35"/>
    <property type="match status" value="1"/>
</dbReference>
<keyword evidence="1 8" id="KW-0479">Metal-binding</keyword>
<keyword evidence="4 8" id="KW-0408">Iron</keyword>
<dbReference type="InterPro" id="IPR027417">
    <property type="entry name" value="P-loop_NTPase"/>
</dbReference>
<dbReference type="FunFam" id="3.40.50.300:FF:001119">
    <property type="entry name" value="Iron-sulfur cluster carrier protein"/>
    <property type="match status" value="1"/>
</dbReference>
<proteinExistence type="inferred from homology"/>
<keyword evidence="3 8" id="KW-0067">ATP-binding</keyword>
<dbReference type="RefSeq" id="WP_174630026.1">
    <property type="nucleotide sequence ID" value="NZ_CP049074.1"/>
</dbReference>
<dbReference type="PANTHER" id="PTHR23264">
    <property type="entry name" value="NUCLEOTIDE-BINDING PROTEIN NBP35 YEAST -RELATED"/>
    <property type="match status" value="1"/>
</dbReference>
<dbReference type="GO" id="GO:0005524">
    <property type="term" value="F:ATP binding"/>
    <property type="evidence" value="ECO:0007669"/>
    <property type="project" value="UniProtKB-UniRule"/>
</dbReference>
<dbReference type="GO" id="GO:0016226">
    <property type="term" value="P:iron-sulfur cluster assembly"/>
    <property type="evidence" value="ECO:0007669"/>
    <property type="project" value="InterPro"/>
</dbReference>
<dbReference type="GO" id="GO:0051536">
    <property type="term" value="F:iron-sulfur cluster binding"/>
    <property type="evidence" value="ECO:0007669"/>
    <property type="project" value="UniProtKB-UniRule"/>
</dbReference>
<dbReference type="InterPro" id="IPR000808">
    <property type="entry name" value="Mrp-like_CS"/>
</dbReference>
<evidence type="ECO:0000313" key="10">
    <source>
        <dbReference type="EMBL" id="QKQ99752.1"/>
    </source>
</evidence>
<dbReference type="InterPro" id="IPR033756">
    <property type="entry name" value="YlxH/NBP35"/>
</dbReference>
<dbReference type="GO" id="GO:0016887">
    <property type="term" value="F:ATP hydrolysis activity"/>
    <property type="evidence" value="ECO:0007669"/>
    <property type="project" value="UniProtKB-UniRule"/>
</dbReference>
<dbReference type="PROSITE" id="PS01215">
    <property type="entry name" value="MRP"/>
    <property type="match status" value="1"/>
</dbReference>
<sequence>MSSNPFRLQSPQPAKQPRDLRKAPAAPQVQGADLKVQSRMKNVKYKIAILSGKGGVGKSFVSSNLAMALAAAGKGVGIIDVDFHGPSVPKMLGVRGQMLTADDNGINPVNGPFGIKVVSIDFLLPRDDTPVIWRGSIKHSAIRQFLGDVNWGQLDYLLIDMPPGTGDEALSVAQLVPNITGFIIVTIPSEVSTLAVRRSINFAKTVNTKILGVVENMSYFVCPSESKNYYIFGQDKGKKMAEELGVPLLGQVPLDPRIAESNDLGEPFFLKYLDSPASKEFLSIADKVIEMVENQKLPDLNLK</sequence>
<evidence type="ECO:0000256" key="2">
    <source>
        <dbReference type="ARBA" id="ARBA00022741"/>
    </source>
</evidence>
<dbReference type="EMBL" id="CP049074">
    <property type="protein sequence ID" value="QKQ99752.1"/>
    <property type="molecule type" value="Genomic_DNA"/>
</dbReference>
<comment type="subunit">
    <text evidence="8">Homodimer.</text>
</comment>
<dbReference type="GO" id="GO:0005829">
    <property type="term" value="C:cytosol"/>
    <property type="evidence" value="ECO:0007669"/>
    <property type="project" value="TreeGrafter"/>
</dbReference>
<dbReference type="AlphaFoldDB" id="A0A6N0NV89"/>
<evidence type="ECO:0000256" key="7">
    <source>
        <dbReference type="ARBA" id="ARBA00074706"/>
    </source>
</evidence>
<dbReference type="KEGG" id="mten:GWK48_04530"/>
<dbReference type="SUPFAM" id="SSF52540">
    <property type="entry name" value="P-loop containing nucleoside triphosphate hydrolases"/>
    <property type="match status" value="1"/>
</dbReference>
<comment type="function">
    <text evidence="6 8">Binds and transfers iron-sulfur (Fe-S) clusters to target apoproteins. Can hydrolyze ATP.</text>
</comment>
<evidence type="ECO:0000256" key="1">
    <source>
        <dbReference type="ARBA" id="ARBA00022723"/>
    </source>
</evidence>
<evidence type="ECO:0000256" key="8">
    <source>
        <dbReference type="HAMAP-Rule" id="MF_02040"/>
    </source>
</evidence>
<name>A0A6N0NV89_9CREN</name>
<keyword evidence="5 8" id="KW-0411">Iron-sulfur</keyword>
<dbReference type="Proteomes" id="UP000509301">
    <property type="component" value="Chromosome"/>
</dbReference>
<dbReference type="Pfam" id="PF10609">
    <property type="entry name" value="ParA"/>
    <property type="match status" value="1"/>
</dbReference>
<evidence type="ECO:0000256" key="6">
    <source>
        <dbReference type="ARBA" id="ARBA00058094"/>
    </source>
</evidence>
<evidence type="ECO:0000256" key="3">
    <source>
        <dbReference type="ARBA" id="ARBA00022840"/>
    </source>
</evidence>
<comment type="similarity">
    <text evidence="8">Belongs to the Mrp/NBP35 ATP-binding proteins family.</text>
</comment>
<evidence type="ECO:0000313" key="11">
    <source>
        <dbReference type="Proteomes" id="UP000509301"/>
    </source>
</evidence>
<dbReference type="InterPro" id="IPR019591">
    <property type="entry name" value="Mrp/NBP35_ATP-bd"/>
</dbReference>
<feature type="binding site" evidence="8">
    <location>
        <begin position="52"/>
        <end position="59"/>
    </location>
    <ligand>
        <name>ATP</name>
        <dbReference type="ChEBI" id="CHEBI:30616"/>
    </ligand>
</feature>
<keyword evidence="2 8" id="KW-0547">Nucleotide-binding</keyword>
<dbReference type="Gene3D" id="3.40.50.300">
    <property type="entry name" value="P-loop containing nucleotide triphosphate hydrolases"/>
    <property type="match status" value="1"/>
</dbReference>
<dbReference type="GO" id="GO:0140663">
    <property type="term" value="F:ATP-dependent FeS chaperone activity"/>
    <property type="evidence" value="ECO:0007669"/>
    <property type="project" value="InterPro"/>
</dbReference>
<accession>A0A6N0NV89</accession>
<protein>
    <recommendedName>
        <fullName evidence="7 8">Iron-sulfur cluster carrier protein</fullName>
    </recommendedName>
</protein>
<organism evidence="10 11">
    <name type="scientific">Metallosphaera tengchongensis</name>
    <dbReference type="NCBI Taxonomy" id="1532350"/>
    <lineage>
        <taxon>Archaea</taxon>
        <taxon>Thermoproteota</taxon>
        <taxon>Thermoprotei</taxon>
        <taxon>Sulfolobales</taxon>
        <taxon>Sulfolobaceae</taxon>
        <taxon>Metallosphaera</taxon>
    </lineage>
</organism>
<feature type="compositionally biased region" description="Polar residues" evidence="9">
    <location>
        <begin position="1"/>
        <end position="13"/>
    </location>
</feature>
<dbReference type="OrthoDB" id="8297at2157"/>
<evidence type="ECO:0000256" key="5">
    <source>
        <dbReference type="ARBA" id="ARBA00023014"/>
    </source>
</evidence>
<feature type="region of interest" description="Disordered" evidence="9">
    <location>
        <begin position="1"/>
        <end position="32"/>
    </location>
</feature>
<dbReference type="PANTHER" id="PTHR23264:SF19">
    <property type="entry name" value="CYTOSOLIC FE-S CLUSTER ASSEMBLY FACTOR NUBP2"/>
    <property type="match status" value="1"/>
</dbReference>